<dbReference type="Proteomes" id="UP001211907">
    <property type="component" value="Unassembled WGS sequence"/>
</dbReference>
<accession>A0AAD5SPU2</accession>
<dbReference type="AlphaFoldDB" id="A0AAD5SPU2"/>
<sequence length="52" mass="5599">MQKGGFNLDSQDWDPIDPLSICPVKNGCESIIGVQQSGLQGNLVVLKRIDDG</sequence>
<feature type="non-terminal residue" evidence="1">
    <location>
        <position position="52"/>
    </location>
</feature>
<protein>
    <submittedName>
        <fullName evidence="1">Uncharacterized protein</fullName>
    </submittedName>
</protein>
<keyword evidence="2" id="KW-1185">Reference proteome</keyword>
<organism evidence="1 2">
    <name type="scientific">Physocladia obscura</name>
    <dbReference type="NCBI Taxonomy" id="109957"/>
    <lineage>
        <taxon>Eukaryota</taxon>
        <taxon>Fungi</taxon>
        <taxon>Fungi incertae sedis</taxon>
        <taxon>Chytridiomycota</taxon>
        <taxon>Chytridiomycota incertae sedis</taxon>
        <taxon>Chytridiomycetes</taxon>
        <taxon>Chytridiales</taxon>
        <taxon>Chytriomycetaceae</taxon>
        <taxon>Physocladia</taxon>
    </lineage>
</organism>
<evidence type="ECO:0000313" key="1">
    <source>
        <dbReference type="EMBL" id="KAJ3085250.1"/>
    </source>
</evidence>
<comment type="caution">
    <text evidence="1">The sequence shown here is derived from an EMBL/GenBank/DDBJ whole genome shotgun (WGS) entry which is preliminary data.</text>
</comment>
<evidence type="ECO:0000313" key="2">
    <source>
        <dbReference type="Proteomes" id="UP001211907"/>
    </source>
</evidence>
<gene>
    <name evidence="1" type="ORF">HK100_009111</name>
</gene>
<name>A0AAD5SPU2_9FUNG</name>
<reference evidence="1" key="1">
    <citation type="submission" date="2020-05" db="EMBL/GenBank/DDBJ databases">
        <title>Phylogenomic resolution of chytrid fungi.</title>
        <authorList>
            <person name="Stajich J.E."/>
            <person name="Amses K."/>
            <person name="Simmons R."/>
            <person name="Seto K."/>
            <person name="Myers J."/>
            <person name="Bonds A."/>
            <person name="Quandt C.A."/>
            <person name="Barry K."/>
            <person name="Liu P."/>
            <person name="Grigoriev I."/>
            <person name="Longcore J.E."/>
            <person name="James T.Y."/>
        </authorList>
    </citation>
    <scope>NUCLEOTIDE SEQUENCE</scope>
    <source>
        <strain evidence="1">JEL0513</strain>
    </source>
</reference>
<proteinExistence type="predicted"/>
<dbReference type="EMBL" id="JADGJH010004589">
    <property type="protein sequence ID" value="KAJ3085250.1"/>
    <property type="molecule type" value="Genomic_DNA"/>
</dbReference>